<dbReference type="PANTHER" id="PTHR30294">
    <property type="entry name" value="MEMBRANE COMPONENT OF ABC TRANSPORTER YHHJ-RELATED"/>
    <property type="match status" value="1"/>
</dbReference>
<feature type="transmembrane region" description="Helical" evidence="6">
    <location>
        <begin position="21"/>
        <end position="41"/>
    </location>
</feature>
<dbReference type="AlphaFoldDB" id="A0A140L8S7"/>
<name>A0A140L8S7_9FIRM</name>
<feature type="transmembrane region" description="Helical" evidence="6">
    <location>
        <begin position="295"/>
        <end position="313"/>
    </location>
</feature>
<evidence type="ECO:0000256" key="4">
    <source>
        <dbReference type="ARBA" id="ARBA00022989"/>
    </source>
</evidence>
<dbReference type="GO" id="GO:0140359">
    <property type="term" value="F:ABC-type transporter activity"/>
    <property type="evidence" value="ECO:0007669"/>
    <property type="project" value="InterPro"/>
</dbReference>
<proteinExistence type="predicted"/>
<dbReference type="InterPro" id="IPR051449">
    <property type="entry name" value="ABC-2_transporter_component"/>
</dbReference>
<dbReference type="InterPro" id="IPR013525">
    <property type="entry name" value="ABC2_TM"/>
</dbReference>
<evidence type="ECO:0000256" key="1">
    <source>
        <dbReference type="ARBA" id="ARBA00004651"/>
    </source>
</evidence>
<evidence type="ECO:0000256" key="6">
    <source>
        <dbReference type="SAM" id="Phobius"/>
    </source>
</evidence>
<dbReference type="EMBL" id="LOED01000014">
    <property type="protein sequence ID" value="KXG76952.1"/>
    <property type="molecule type" value="Genomic_DNA"/>
</dbReference>
<reference evidence="8 9" key="1">
    <citation type="submission" date="2015-12" db="EMBL/GenBank/DDBJ databases">
        <title>Draft genome sequnece of Fervidicola ferrireducens strain Y170.</title>
        <authorList>
            <person name="Patel B.K."/>
        </authorList>
    </citation>
    <scope>NUCLEOTIDE SEQUENCE [LARGE SCALE GENOMIC DNA]</scope>
    <source>
        <strain evidence="8 9">Y170</strain>
    </source>
</reference>
<organism evidence="8 9">
    <name type="scientific">Fervidicola ferrireducens</name>
    <dbReference type="NCBI Taxonomy" id="520764"/>
    <lineage>
        <taxon>Bacteria</taxon>
        <taxon>Bacillati</taxon>
        <taxon>Bacillota</taxon>
        <taxon>Clostridia</taxon>
        <taxon>Thermosediminibacterales</taxon>
        <taxon>Thermosediminibacteraceae</taxon>
        <taxon>Fervidicola</taxon>
    </lineage>
</organism>
<feature type="domain" description="ABC-2 type transporter transmembrane" evidence="7">
    <location>
        <begin position="21"/>
        <end position="366"/>
    </location>
</feature>
<dbReference type="InParanoid" id="A0A140L8S7"/>
<dbReference type="STRING" id="520764.AN618_13280"/>
<keyword evidence="9" id="KW-1185">Reference proteome</keyword>
<dbReference type="Proteomes" id="UP000070427">
    <property type="component" value="Unassembled WGS sequence"/>
</dbReference>
<evidence type="ECO:0000256" key="5">
    <source>
        <dbReference type="ARBA" id="ARBA00023136"/>
    </source>
</evidence>
<comment type="subcellular location">
    <subcellularLocation>
        <location evidence="1">Cell membrane</location>
        <topology evidence="1">Multi-pass membrane protein</topology>
    </subcellularLocation>
</comment>
<feature type="transmembrane region" description="Helical" evidence="6">
    <location>
        <begin position="186"/>
        <end position="205"/>
    </location>
</feature>
<dbReference type="FunCoup" id="A0A140L8S7">
    <property type="interactions" value="76"/>
</dbReference>
<accession>A0A140L8S7</accession>
<keyword evidence="4 6" id="KW-1133">Transmembrane helix</keyword>
<keyword evidence="3 6" id="KW-0812">Transmembrane</keyword>
<evidence type="ECO:0000256" key="3">
    <source>
        <dbReference type="ARBA" id="ARBA00022692"/>
    </source>
</evidence>
<keyword evidence="5 6" id="KW-0472">Membrane</keyword>
<sequence>MLYFIKSLKEEFLRIFKDPKYILIVVLIPTLVSLALCYMYLPGVVKGVNTAIVDMDNTSLSRKIIWYFENNETFKVNYYLNDDKNLEGLIKAGKVDVVVFIPEGLEKDVKNQKSPKVLLVVNGTNMSVSSICIEKSAEILMTVNAEITVSYLEAKGVPPDKAKNFALGLPFEKRIWYNPTRNYGKFLMPGAIASLFQISIVLGAATSVNGSKYSVFSKEMSFLNRLSFIMGKIIFHGLIGAFFLNMTYFLSMKYFFLGRIEVLKNVAILSLPFALTISAIGVFSSLILREQIASTEIAMFLVLPTLIYCGYTWPTLSMPPLLAKIARLIPLYYFADPAKSIMMTGASLKTYFYNFNALLIYFCAIFTCICIVLIFCKRNRKAVIEQCLKEN</sequence>
<protein>
    <submittedName>
        <fullName evidence="8">Inner membrane transport permease YbhR</fullName>
    </submittedName>
</protein>
<evidence type="ECO:0000313" key="8">
    <source>
        <dbReference type="EMBL" id="KXG76952.1"/>
    </source>
</evidence>
<dbReference type="GO" id="GO:0005886">
    <property type="term" value="C:plasma membrane"/>
    <property type="evidence" value="ECO:0007669"/>
    <property type="project" value="UniProtKB-SubCell"/>
</dbReference>
<evidence type="ECO:0000256" key="2">
    <source>
        <dbReference type="ARBA" id="ARBA00022475"/>
    </source>
</evidence>
<dbReference type="PANTHER" id="PTHR30294:SF29">
    <property type="entry name" value="MULTIDRUG ABC TRANSPORTER PERMEASE YBHS-RELATED"/>
    <property type="match status" value="1"/>
</dbReference>
<keyword evidence="2" id="KW-1003">Cell membrane</keyword>
<evidence type="ECO:0000259" key="7">
    <source>
        <dbReference type="Pfam" id="PF12698"/>
    </source>
</evidence>
<comment type="caution">
    <text evidence="8">The sequence shown here is derived from an EMBL/GenBank/DDBJ whole genome shotgun (WGS) entry which is preliminary data.</text>
</comment>
<evidence type="ECO:0000313" key="9">
    <source>
        <dbReference type="Proteomes" id="UP000070427"/>
    </source>
</evidence>
<feature type="transmembrane region" description="Helical" evidence="6">
    <location>
        <begin position="351"/>
        <end position="376"/>
    </location>
</feature>
<gene>
    <name evidence="8" type="primary">ybhR</name>
    <name evidence="8" type="ORF">AN618_13280</name>
</gene>
<feature type="transmembrane region" description="Helical" evidence="6">
    <location>
        <begin position="266"/>
        <end position="288"/>
    </location>
</feature>
<dbReference type="Gene3D" id="3.40.1710.10">
    <property type="entry name" value="abc type-2 transporter like domain"/>
    <property type="match status" value="1"/>
</dbReference>
<dbReference type="Pfam" id="PF12698">
    <property type="entry name" value="ABC2_membrane_3"/>
    <property type="match status" value="1"/>
</dbReference>
<feature type="transmembrane region" description="Helical" evidence="6">
    <location>
        <begin position="226"/>
        <end position="246"/>
    </location>
</feature>
<dbReference type="RefSeq" id="WP_066353328.1">
    <property type="nucleotide sequence ID" value="NZ_LOED01000014.1"/>
</dbReference>